<accession>A0A0B1SAJ6</accession>
<proteinExistence type="predicted"/>
<dbReference type="Proteomes" id="UP000053660">
    <property type="component" value="Unassembled WGS sequence"/>
</dbReference>
<feature type="compositionally biased region" description="Basic and acidic residues" evidence="1">
    <location>
        <begin position="1"/>
        <end position="18"/>
    </location>
</feature>
<evidence type="ECO:0000313" key="2">
    <source>
        <dbReference type="EMBL" id="KHJ81949.1"/>
    </source>
</evidence>
<protein>
    <submittedName>
        <fullName evidence="2">Uncharacterized protein</fullName>
    </submittedName>
</protein>
<name>A0A0B1SAJ6_OESDE</name>
<organism evidence="2 3">
    <name type="scientific">Oesophagostomum dentatum</name>
    <name type="common">Nodular worm</name>
    <dbReference type="NCBI Taxonomy" id="61180"/>
    <lineage>
        <taxon>Eukaryota</taxon>
        <taxon>Metazoa</taxon>
        <taxon>Ecdysozoa</taxon>
        <taxon>Nematoda</taxon>
        <taxon>Chromadorea</taxon>
        <taxon>Rhabditida</taxon>
        <taxon>Rhabditina</taxon>
        <taxon>Rhabditomorpha</taxon>
        <taxon>Strongyloidea</taxon>
        <taxon>Strongylidae</taxon>
        <taxon>Oesophagostomum</taxon>
    </lineage>
</organism>
<gene>
    <name evidence="2" type="ORF">OESDEN_18361</name>
</gene>
<feature type="compositionally biased region" description="Basic residues" evidence="1">
    <location>
        <begin position="27"/>
        <end position="36"/>
    </location>
</feature>
<keyword evidence="3" id="KW-1185">Reference proteome</keyword>
<dbReference type="AlphaFoldDB" id="A0A0B1SAJ6"/>
<dbReference type="EMBL" id="KN583823">
    <property type="protein sequence ID" value="KHJ81949.1"/>
    <property type="molecule type" value="Genomic_DNA"/>
</dbReference>
<feature type="region of interest" description="Disordered" evidence="1">
    <location>
        <begin position="1"/>
        <end position="120"/>
    </location>
</feature>
<reference evidence="2 3" key="1">
    <citation type="submission" date="2014-03" db="EMBL/GenBank/DDBJ databases">
        <title>Draft genome of the hookworm Oesophagostomum dentatum.</title>
        <authorList>
            <person name="Mitreva M."/>
        </authorList>
    </citation>
    <scope>NUCLEOTIDE SEQUENCE [LARGE SCALE GENOMIC DNA]</scope>
    <source>
        <strain evidence="2 3">OD-Hann</strain>
    </source>
</reference>
<evidence type="ECO:0000313" key="3">
    <source>
        <dbReference type="Proteomes" id="UP000053660"/>
    </source>
</evidence>
<evidence type="ECO:0000256" key="1">
    <source>
        <dbReference type="SAM" id="MobiDB-lite"/>
    </source>
</evidence>
<feature type="non-terminal residue" evidence="2">
    <location>
        <position position="1"/>
    </location>
</feature>
<sequence length="120" mass="12869">VEEKKVPKQDKKPEKKVEAPPQTKQDAKKKGKKGKKAKQEEDDDLDAILADLELKDKAAPVGKGKKKGGKKDEPEPSVVAEESKEATPASTGSAPAESTPAESTPGKLLSPYLSFQEDEC</sequence>